<evidence type="ECO:0000256" key="2">
    <source>
        <dbReference type="SAM" id="Phobius"/>
    </source>
</evidence>
<dbReference type="STRING" id="1367477.N288_02260"/>
<evidence type="ECO:0000313" key="3">
    <source>
        <dbReference type="EMBL" id="AGX02419.1"/>
    </source>
</evidence>
<proteinExistence type="predicted"/>
<dbReference type="KEGG" id="bif:N288_02260"/>
<feature type="coiled-coil region" evidence="1">
    <location>
        <begin position="75"/>
        <end position="102"/>
    </location>
</feature>
<feature type="transmembrane region" description="Helical" evidence="2">
    <location>
        <begin position="241"/>
        <end position="266"/>
    </location>
</feature>
<dbReference type="HOGENOM" id="CLU_060496_0_0_9"/>
<sequence length="391" mass="45389">MKGMNRDLRIIWQEMKKIFRPIMLIMLVLINLLMYYIFIDFDISYFANGRPAKDYYEISSEMIEDYGRKLDEKEYDDFKQAYQEALDRADAYIQKLDEAQQTDVASYAELVELNNKNDLSSPERQLYDKLFSEKEIGWEIQTREGIMEDMDSAGTDFGYGYISGKPSERQEARINDLLEDESFRSIFPAYPVGDNFHSISQNICLTILVSILFMILPITIRDYKNRMIDLQYTSRAGRKLFIKKAAAGVLSAFIIATVLLCVYYGLYFTNNITIFLNSDINSFLGYPYWYNLTFWQLILIVIGLTYILALSTALCAIFISSISKNYISVIGLQFPIFACVCWLLAQRMLLGNALAIDHPQPQFFFTYGVIIILPAVAILWKKQREQQRDIL</sequence>
<keyword evidence="2" id="KW-0812">Transmembrane</keyword>
<feature type="transmembrane region" description="Helical" evidence="2">
    <location>
        <begin position="21"/>
        <end position="39"/>
    </location>
</feature>
<reference evidence="3 4" key="1">
    <citation type="submission" date="2013-07" db="EMBL/GenBank/DDBJ databases">
        <title>Complete genome sequence of Bacillus infantis NRRL B-14911 that has potential to induce cardiac disease by antigenic mimicry.</title>
        <authorList>
            <person name="Massilamany C."/>
            <person name="Smith T.P.L."/>
            <person name="Loy J.D."/>
            <person name="Barletta R."/>
            <person name="Reddy J."/>
        </authorList>
    </citation>
    <scope>NUCLEOTIDE SEQUENCE [LARGE SCALE GENOMIC DNA]</scope>
    <source>
        <strain evidence="3 4">NRRL B-14911</strain>
    </source>
</reference>
<keyword evidence="4" id="KW-1185">Reference proteome</keyword>
<name>U5L4C8_9BACI</name>
<accession>U5L4C8</accession>
<evidence type="ECO:0000313" key="4">
    <source>
        <dbReference type="Proteomes" id="UP000017805"/>
    </source>
</evidence>
<feature type="transmembrane region" description="Helical" evidence="2">
    <location>
        <begin position="294"/>
        <end position="319"/>
    </location>
</feature>
<dbReference type="AlphaFoldDB" id="U5L4C8"/>
<keyword evidence="2" id="KW-0472">Membrane</keyword>
<feature type="transmembrane region" description="Helical" evidence="2">
    <location>
        <begin position="362"/>
        <end position="380"/>
    </location>
</feature>
<feature type="transmembrane region" description="Helical" evidence="2">
    <location>
        <begin position="326"/>
        <end position="350"/>
    </location>
</feature>
<evidence type="ECO:0000256" key="1">
    <source>
        <dbReference type="SAM" id="Coils"/>
    </source>
</evidence>
<keyword evidence="1" id="KW-0175">Coiled coil</keyword>
<protein>
    <submittedName>
        <fullName evidence="3">Uncharacterized protein</fullName>
    </submittedName>
</protein>
<feature type="transmembrane region" description="Helical" evidence="2">
    <location>
        <begin position="199"/>
        <end position="220"/>
    </location>
</feature>
<keyword evidence="2" id="KW-1133">Transmembrane helix</keyword>
<dbReference type="Proteomes" id="UP000017805">
    <property type="component" value="Chromosome"/>
</dbReference>
<dbReference type="PATRIC" id="fig|1367477.3.peg.394"/>
<dbReference type="EMBL" id="CP006643">
    <property type="protein sequence ID" value="AGX02419.1"/>
    <property type="molecule type" value="Genomic_DNA"/>
</dbReference>
<gene>
    <name evidence="3" type="ORF">N288_02260</name>
</gene>
<organism evidence="3 4">
    <name type="scientific">Bacillus infantis NRRL B-14911</name>
    <dbReference type="NCBI Taxonomy" id="1367477"/>
    <lineage>
        <taxon>Bacteria</taxon>
        <taxon>Bacillati</taxon>
        <taxon>Bacillota</taxon>
        <taxon>Bacilli</taxon>
        <taxon>Bacillales</taxon>
        <taxon>Bacillaceae</taxon>
        <taxon>Bacillus</taxon>
    </lineage>
</organism>